<feature type="region of interest" description="Disordered" evidence="1">
    <location>
        <begin position="73"/>
        <end position="104"/>
    </location>
</feature>
<dbReference type="EMBL" id="REGN01000103">
    <property type="protein sequence ID" value="RNA44442.1"/>
    <property type="molecule type" value="Genomic_DNA"/>
</dbReference>
<evidence type="ECO:0000256" key="1">
    <source>
        <dbReference type="SAM" id="MobiDB-lite"/>
    </source>
</evidence>
<name>A0A3M7T8S7_BRAPC</name>
<dbReference type="Proteomes" id="UP000276133">
    <property type="component" value="Unassembled WGS sequence"/>
</dbReference>
<evidence type="ECO:0000256" key="2">
    <source>
        <dbReference type="SAM" id="SignalP"/>
    </source>
</evidence>
<gene>
    <name evidence="3" type="ORF">BpHYR1_040104</name>
</gene>
<keyword evidence="2" id="KW-0732">Signal</keyword>
<comment type="caution">
    <text evidence="3">The sequence shown here is derived from an EMBL/GenBank/DDBJ whole genome shotgun (WGS) entry which is preliminary data.</text>
</comment>
<sequence length="177" mass="20302">MKNLKLIPLFFLSLVLITRVSSSDSSEENSVDDTLDSDSDKPIATTRPEASRTEKHRKKNFLGMLNFFKKKSANRTDSRVAKKKQGHRLVTKSVEPTKSSDSNDSGLCPFGCKYLLCYDTTSIDLRDKRSVFNYFRKKFRNDAPRRPQPVRNIPEPSSDDESNFQNEDENNDNSELQ</sequence>
<dbReference type="AlphaFoldDB" id="A0A3M7T8S7"/>
<proteinExistence type="predicted"/>
<feature type="compositionally biased region" description="Acidic residues" evidence="1">
    <location>
        <begin position="25"/>
        <end position="37"/>
    </location>
</feature>
<protein>
    <submittedName>
        <fullName evidence="3">Uncharacterized protein</fullName>
    </submittedName>
</protein>
<feature type="compositionally biased region" description="Acidic residues" evidence="1">
    <location>
        <begin position="157"/>
        <end position="177"/>
    </location>
</feature>
<organism evidence="3 4">
    <name type="scientific">Brachionus plicatilis</name>
    <name type="common">Marine rotifer</name>
    <name type="synonym">Brachionus muelleri</name>
    <dbReference type="NCBI Taxonomy" id="10195"/>
    <lineage>
        <taxon>Eukaryota</taxon>
        <taxon>Metazoa</taxon>
        <taxon>Spiralia</taxon>
        <taxon>Gnathifera</taxon>
        <taxon>Rotifera</taxon>
        <taxon>Eurotatoria</taxon>
        <taxon>Monogononta</taxon>
        <taxon>Pseudotrocha</taxon>
        <taxon>Ploima</taxon>
        <taxon>Brachionidae</taxon>
        <taxon>Brachionus</taxon>
    </lineage>
</organism>
<evidence type="ECO:0000313" key="3">
    <source>
        <dbReference type="EMBL" id="RNA44442.1"/>
    </source>
</evidence>
<feature type="signal peptide" evidence="2">
    <location>
        <begin position="1"/>
        <end position="22"/>
    </location>
</feature>
<feature type="compositionally biased region" description="Basic residues" evidence="1">
    <location>
        <begin position="81"/>
        <end position="90"/>
    </location>
</feature>
<reference evidence="3 4" key="1">
    <citation type="journal article" date="2018" name="Sci. Rep.">
        <title>Genomic signatures of local adaptation to the degree of environmental predictability in rotifers.</title>
        <authorList>
            <person name="Franch-Gras L."/>
            <person name="Hahn C."/>
            <person name="Garcia-Roger E.M."/>
            <person name="Carmona M.J."/>
            <person name="Serra M."/>
            <person name="Gomez A."/>
        </authorList>
    </citation>
    <scope>NUCLEOTIDE SEQUENCE [LARGE SCALE GENOMIC DNA]</scope>
    <source>
        <strain evidence="3">HYR1</strain>
    </source>
</reference>
<feature type="region of interest" description="Disordered" evidence="1">
    <location>
        <begin position="25"/>
        <end position="56"/>
    </location>
</feature>
<feature type="region of interest" description="Disordered" evidence="1">
    <location>
        <begin position="142"/>
        <end position="177"/>
    </location>
</feature>
<feature type="chain" id="PRO_5018248050" evidence="2">
    <location>
        <begin position="23"/>
        <end position="177"/>
    </location>
</feature>
<keyword evidence="4" id="KW-1185">Reference proteome</keyword>
<evidence type="ECO:0000313" key="4">
    <source>
        <dbReference type="Proteomes" id="UP000276133"/>
    </source>
</evidence>
<feature type="compositionally biased region" description="Polar residues" evidence="1">
    <location>
        <begin position="94"/>
        <end position="104"/>
    </location>
</feature>
<accession>A0A3M7T8S7</accession>